<dbReference type="RefSeq" id="WP_084310536.1">
    <property type="nucleotide sequence ID" value="NZ_FNIJ01000005.1"/>
</dbReference>
<proteinExistence type="predicted"/>
<dbReference type="InterPro" id="IPR036922">
    <property type="entry name" value="Rieske_2Fe-2S_sf"/>
</dbReference>
<evidence type="ECO:0000256" key="2">
    <source>
        <dbReference type="ARBA" id="ARBA00022714"/>
    </source>
</evidence>
<dbReference type="InterPro" id="IPR001663">
    <property type="entry name" value="Rng_hydr_dOase-A"/>
</dbReference>
<dbReference type="InterPro" id="IPR015879">
    <property type="entry name" value="Ring_hydroxy_dOase_asu_C_dom"/>
</dbReference>
<dbReference type="Gene3D" id="3.90.380.10">
    <property type="entry name" value="Naphthalene 1,2-dioxygenase Alpha Subunit, Chain A, domain 1"/>
    <property type="match status" value="1"/>
</dbReference>
<dbReference type="OrthoDB" id="9769355at2"/>
<keyword evidence="5" id="KW-0408">Iron</keyword>
<evidence type="ECO:0000313" key="9">
    <source>
        <dbReference type="EMBL" id="SDN82620.1"/>
    </source>
</evidence>
<dbReference type="CDD" id="cd08882">
    <property type="entry name" value="RHO_alpha_C_MupW-like"/>
    <property type="match status" value="1"/>
</dbReference>
<dbReference type="Pfam" id="PF00355">
    <property type="entry name" value="Rieske"/>
    <property type="match status" value="1"/>
</dbReference>
<dbReference type="PRINTS" id="PR00090">
    <property type="entry name" value="RNGDIOXGNASE"/>
</dbReference>
<feature type="region of interest" description="Disordered" evidence="7">
    <location>
        <begin position="1"/>
        <end position="22"/>
    </location>
</feature>
<evidence type="ECO:0000313" key="10">
    <source>
        <dbReference type="Proteomes" id="UP000242957"/>
    </source>
</evidence>
<dbReference type="SUPFAM" id="SSF50022">
    <property type="entry name" value="ISP domain"/>
    <property type="match status" value="1"/>
</dbReference>
<dbReference type="SUPFAM" id="SSF55961">
    <property type="entry name" value="Bet v1-like"/>
    <property type="match status" value="1"/>
</dbReference>
<dbReference type="GO" id="GO:0016491">
    <property type="term" value="F:oxidoreductase activity"/>
    <property type="evidence" value="ECO:0007669"/>
    <property type="project" value="UniProtKB-KW"/>
</dbReference>
<name>A0A1H0EJV3_9PSED</name>
<evidence type="ECO:0000256" key="3">
    <source>
        <dbReference type="ARBA" id="ARBA00022723"/>
    </source>
</evidence>
<feature type="domain" description="Rieske" evidence="8">
    <location>
        <begin position="73"/>
        <end position="180"/>
    </location>
</feature>
<keyword evidence="6" id="KW-0411">Iron-sulfur</keyword>
<keyword evidence="3" id="KW-0479">Metal-binding</keyword>
<dbReference type="Gene3D" id="2.102.10.10">
    <property type="entry name" value="Rieske [2Fe-2S] iron-sulphur domain"/>
    <property type="match status" value="1"/>
</dbReference>
<evidence type="ECO:0000259" key="8">
    <source>
        <dbReference type="PROSITE" id="PS51296"/>
    </source>
</evidence>
<keyword evidence="10" id="KW-1185">Reference proteome</keyword>
<dbReference type="InterPro" id="IPR017941">
    <property type="entry name" value="Rieske_2Fe-2S"/>
</dbReference>
<protein>
    <submittedName>
        <fullName evidence="9">Rieske [2Fe-2S] domain-containing protein</fullName>
    </submittedName>
</protein>
<comment type="cofactor">
    <cofactor evidence="1">
        <name>Fe cation</name>
        <dbReference type="ChEBI" id="CHEBI:24875"/>
    </cofactor>
</comment>
<reference evidence="10" key="1">
    <citation type="submission" date="2016-10" db="EMBL/GenBank/DDBJ databases">
        <authorList>
            <person name="Varghese N."/>
            <person name="Submissions S."/>
        </authorList>
    </citation>
    <scope>NUCLEOTIDE SEQUENCE [LARGE SCALE GENOMIC DNA]</scope>
    <source>
        <strain evidence="10">JCM 21621</strain>
    </source>
</reference>
<dbReference type="PANTHER" id="PTHR43756">
    <property type="entry name" value="CHOLINE MONOOXYGENASE, CHLOROPLASTIC"/>
    <property type="match status" value="1"/>
</dbReference>
<organism evidence="9 10">
    <name type="scientific">Pseudomonas jinjuensis</name>
    <dbReference type="NCBI Taxonomy" id="198616"/>
    <lineage>
        <taxon>Bacteria</taxon>
        <taxon>Pseudomonadati</taxon>
        <taxon>Pseudomonadota</taxon>
        <taxon>Gammaproteobacteria</taxon>
        <taxon>Pseudomonadales</taxon>
        <taxon>Pseudomonadaceae</taxon>
        <taxon>Pseudomonas</taxon>
    </lineage>
</organism>
<dbReference type="PROSITE" id="PS51296">
    <property type="entry name" value="RIESKE"/>
    <property type="match status" value="1"/>
</dbReference>
<dbReference type="STRING" id="198616.SAMN05216193_105202"/>
<keyword evidence="4" id="KW-0560">Oxidoreductase</keyword>
<dbReference type="GO" id="GO:0051537">
    <property type="term" value="F:2 iron, 2 sulfur cluster binding"/>
    <property type="evidence" value="ECO:0007669"/>
    <property type="project" value="UniProtKB-KW"/>
</dbReference>
<dbReference type="PANTHER" id="PTHR43756:SF5">
    <property type="entry name" value="CHOLINE MONOOXYGENASE, CHLOROPLASTIC"/>
    <property type="match status" value="1"/>
</dbReference>
<gene>
    <name evidence="9" type="ORF">SAMN05216193_105202</name>
</gene>
<dbReference type="AlphaFoldDB" id="A0A1H0EJV3"/>
<accession>A0A1H0EJV3</accession>
<dbReference type="CDD" id="cd03469">
    <property type="entry name" value="Rieske_RO_Alpha_N"/>
    <property type="match status" value="1"/>
</dbReference>
<dbReference type="Proteomes" id="UP000242957">
    <property type="component" value="Unassembled WGS sequence"/>
</dbReference>
<sequence length="472" mass="52710">MHHADSTPVPGEARCPGASTADIIASDGDHAPAHLTEQSYRFLGDADIPFERYTSRSFFALEQERLWGRVWQWACREEDIAEPGDYFVYEIVERSVLVVRTESGAIKAYPNACLHRGTQLKPAGSCGRSKDLRCPFHGFTWSLEGELKSVPCRWDFPHIEEGGFNLPELKVETWGGFVFINFDANAAPLAEHLGILPEHFANWDLSDKFVAMHVRKRLPANWKACLEAFLESFHVLETHPQGVLTVGDANTQYDLYGDSVSRFVHLVGFPSPHLKETYSEQQLLDALMAEGVVEGVGGEGRLQVPPGGSARKVFAEHLQATLGQAYGRDFSHLSVSETIDAIEYCLFPNTCFFPSLLFPMVYRFRPDGADVDGCIFDLLYLQPLPESGERPMPAEPFELDVEQSFHEVPGLDPGLATIYDQDTGNLIGQQRGFKSSTKPGQTLGNYQEVRIRHLHQTLDKFLSTRGEKACSD</sequence>
<dbReference type="EMBL" id="FNIJ01000005">
    <property type="protein sequence ID" value="SDN82620.1"/>
    <property type="molecule type" value="Genomic_DNA"/>
</dbReference>
<keyword evidence="2" id="KW-0001">2Fe-2S</keyword>
<evidence type="ECO:0000256" key="7">
    <source>
        <dbReference type="SAM" id="MobiDB-lite"/>
    </source>
</evidence>
<evidence type="ECO:0000256" key="5">
    <source>
        <dbReference type="ARBA" id="ARBA00023004"/>
    </source>
</evidence>
<dbReference type="Pfam" id="PF00848">
    <property type="entry name" value="Ring_hydroxyl_A"/>
    <property type="match status" value="1"/>
</dbReference>
<evidence type="ECO:0000256" key="1">
    <source>
        <dbReference type="ARBA" id="ARBA00001962"/>
    </source>
</evidence>
<dbReference type="GO" id="GO:0005506">
    <property type="term" value="F:iron ion binding"/>
    <property type="evidence" value="ECO:0007669"/>
    <property type="project" value="InterPro"/>
</dbReference>
<evidence type="ECO:0000256" key="4">
    <source>
        <dbReference type="ARBA" id="ARBA00023002"/>
    </source>
</evidence>
<evidence type="ECO:0000256" key="6">
    <source>
        <dbReference type="ARBA" id="ARBA00023014"/>
    </source>
</evidence>